<proteinExistence type="predicted"/>
<accession>A0A9P0HLS6</accession>
<reference evidence="1" key="1">
    <citation type="submission" date="2022-01" db="EMBL/GenBank/DDBJ databases">
        <authorList>
            <person name="King R."/>
        </authorList>
    </citation>
    <scope>NUCLEOTIDE SEQUENCE</scope>
</reference>
<organism evidence="1 2">
    <name type="scientific">Nezara viridula</name>
    <name type="common">Southern green stink bug</name>
    <name type="synonym">Cimex viridulus</name>
    <dbReference type="NCBI Taxonomy" id="85310"/>
    <lineage>
        <taxon>Eukaryota</taxon>
        <taxon>Metazoa</taxon>
        <taxon>Ecdysozoa</taxon>
        <taxon>Arthropoda</taxon>
        <taxon>Hexapoda</taxon>
        <taxon>Insecta</taxon>
        <taxon>Pterygota</taxon>
        <taxon>Neoptera</taxon>
        <taxon>Paraneoptera</taxon>
        <taxon>Hemiptera</taxon>
        <taxon>Heteroptera</taxon>
        <taxon>Panheteroptera</taxon>
        <taxon>Pentatomomorpha</taxon>
        <taxon>Pentatomoidea</taxon>
        <taxon>Pentatomidae</taxon>
        <taxon>Pentatominae</taxon>
        <taxon>Nezara</taxon>
    </lineage>
</organism>
<gene>
    <name evidence="1" type="ORF">NEZAVI_LOCUS12853</name>
</gene>
<protein>
    <submittedName>
        <fullName evidence="1">Uncharacterized protein</fullName>
    </submittedName>
</protein>
<sequence>MTCRTRLTRGRVTCHCATSRSVTWVGRGLSGQGTKHAYSHPHSSSIYPLYSIFTPISTTKLMFPHLQLRLSPLLYPYFYYYTPFLSYFDRNGDNFPVFRYRYPIPNTLAYNRTTADS</sequence>
<dbReference type="Proteomes" id="UP001152798">
    <property type="component" value="Chromosome 6"/>
</dbReference>
<dbReference type="AlphaFoldDB" id="A0A9P0HLS6"/>
<dbReference type="EMBL" id="OV725082">
    <property type="protein sequence ID" value="CAH1404444.1"/>
    <property type="molecule type" value="Genomic_DNA"/>
</dbReference>
<evidence type="ECO:0000313" key="1">
    <source>
        <dbReference type="EMBL" id="CAH1404444.1"/>
    </source>
</evidence>
<evidence type="ECO:0000313" key="2">
    <source>
        <dbReference type="Proteomes" id="UP001152798"/>
    </source>
</evidence>
<keyword evidence="2" id="KW-1185">Reference proteome</keyword>
<name>A0A9P0HLS6_NEZVI</name>